<sequence length="650" mass="70595">MASAFNWVVAAGFTSRLVAAFQIAGPGSMSNLGTPEAAFLPKFIGAQVNQTLNLPWGGMNVTNTDPYSSRPDTGVTRTYDWTITRQTGSPDGVPNELLLINGQFPGPLVEANWGDWLEITVHNNIDNEGTAIHWHGTLQQESPWQDGVPGITQCPIAPGSTYTYRFKPDLYGTSWYHSHWESQYASGLTGPMVVYGPNHVDYDLDLGPVIVSDYFHEYYTEIEAGFLAKNVEVTSSDNNLINGKNSFGDNDAPLASFNFTSGKSIRLRLINPSAFAVEKISIDGHSMTVIANDFVPVQPYVIDTVTLAAGQRTDVVVQANGSSTDSIWLRAFKPPNCSPSKPDSNLALAAIFYENADRTQAPASVANADAYNDYCGNDPLSQTVPFFPMTPGDPDVTEIVPIELRDNGTADLWYMADRTFRVDYNTPQLLNAEEGNLTFPYIQNVHNYGSNNSLRFVIENPGAEPHPMHLHGHNFWVLQEGPCGGDTVGSDTQGDTSGGMASAAGIGPGQVGHGPPGGPVGQPGAGVHMNYARDKAVKRDGSDSGSGSSGLYGNCWDGSITNPNNPQRRDVQMLLPGHYMVIQWNQDNPGIWPLHCHIAWHVAAGFAWIVLERPDDIMKYGDIPSFMSQTCQDWDTWSSSDVVDQIGDGI</sequence>
<keyword evidence="8" id="KW-0732">Signal</keyword>
<comment type="caution">
    <text evidence="12">The sequence shown here is derived from an EMBL/GenBank/DDBJ whole genome shotgun (WGS) entry which is preliminary data.</text>
</comment>
<dbReference type="OrthoDB" id="2121828at2759"/>
<feature type="domain" description="Plastocyanin-like" evidence="9">
    <location>
        <begin position="208"/>
        <end position="351"/>
    </location>
</feature>
<reference evidence="12" key="1">
    <citation type="submission" date="2021-03" db="EMBL/GenBank/DDBJ databases">
        <title>Revisited historic fungal species revealed as producer of novel bioactive compounds through whole genome sequencing and comparative genomics.</title>
        <authorList>
            <person name="Vignolle G.A."/>
            <person name="Hochenegger N."/>
            <person name="Mach R.L."/>
            <person name="Mach-Aigner A.R."/>
            <person name="Javad Rahimi M."/>
            <person name="Salim K.A."/>
            <person name="Chan C.M."/>
            <person name="Lim L.B.L."/>
            <person name="Cai F."/>
            <person name="Druzhinina I.S."/>
            <person name="U'Ren J.M."/>
            <person name="Derntl C."/>
        </authorList>
    </citation>
    <scope>NUCLEOTIDE SEQUENCE</scope>
    <source>
        <strain evidence="12">TUCIM 5799</strain>
    </source>
</reference>
<evidence type="ECO:0000313" key="13">
    <source>
        <dbReference type="Proteomes" id="UP000829685"/>
    </source>
</evidence>
<comment type="similarity">
    <text evidence="2">Belongs to the multicopper oxidase family.</text>
</comment>
<feature type="compositionally biased region" description="Gly residues" evidence="7">
    <location>
        <begin position="506"/>
        <end position="524"/>
    </location>
</feature>
<dbReference type="GO" id="GO:0016491">
    <property type="term" value="F:oxidoreductase activity"/>
    <property type="evidence" value="ECO:0007669"/>
    <property type="project" value="UniProtKB-KW"/>
</dbReference>
<dbReference type="AlphaFoldDB" id="A0A9Q0AQW4"/>
<dbReference type="InterPro" id="IPR001117">
    <property type="entry name" value="Cu-oxidase_2nd"/>
</dbReference>
<evidence type="ECO:0000259" key="10">
    <source>
        <dbReference type="Pfam" id="PF07731"/>
    </source>
</evidence>
<dbReference type="Proteomes" id="UP000829685">
    <property type="component" value="Unassembled WGS sequence"/>
</dbReference>
<comment type="pathway">
    <text evidence="1">Secondary metabolite biosynthesis.</text>
</comment>
<accession>A0A9Q0AQW4</accession>
<dbReference type="FunFam" id="2.60.40.420:FF:000045">
    <property type="entry name" value="Laccase 2"/>
    <property type="match status" value="1"/>
</dbReference>
<evidence type="ECO:0000256" key="7">
    <source>
        <dbReference type="SAM" id="MobiDB-lite"/>
    </source>
</evidence>
<keyword evidence="3" id="KW-0479">Metal-binding</keyword>
<feature type="domain" description="Plastocyanin-like" evidence="11">
    <location>
        <begin position="83"/>
        <end position="198"/>
    </location>
</feature>
<dbReference type="PANTHER" id="PTHR11709">
    <property type="entry name" value="MULTI-COPPER OXIDASE"/>
    <property type="match status" value="1"/>
</dbReference>
<evidence type="ECO:0000256" key="6">
    <source>
        <dbReference type="ARBA" id="ARBA00023008"/>
    </source>
</evidence>
<evidence type="ECO:0000259" key="11">
    <source>
        <dbReference type="Pfam" id="PF07732"/>
    </source>
</evidence>
<dbReference type="GO" id="GO:0005507">
    <property type="term" value="F:copper ion binding"/>
    <property type="evidence" value="ECO:0007669"/>
    <property type="project" value="InterPro"/>
</dbReference>
<dbReference type="CDD" id="cd13854">
    <property type="entry name" value="CuRO_1_MaLCC_like"/>
    <property type="match status" value="1"/>
</dbReference>
<dbReference type="InterPro" id="IPR008972">
    <property type="entry name" value="Cupredoxin"/>
</dbReference>
<dbReference type="Pfam" id="PF07731">
    <property type="entry name" value="Cu-oxidase_2"/>
    <property type="match status" value="2"/>
</dbReference>
<dbReference type="CDD" id="cd13901">
    <property type="entry name" value="CuRO_3_MaLCC_like"/>
    <property type="match status" value="1"/>
</dbReference>
<dbReference type="PANTHER" id="PTHR11709:SF145">
    <property type="entry name" value="LCC1"/>
    <property type="match status" value="1"/>
</dbReference>
<keyword evidence="6" id="KW-0186">Copper</keyword>
<feature type="region of interest" description="Disordered" evidence="7">
    <location>
        <begin position="485"/>
        <end position="527"/>
    </location>
</feature>
<keyword evidence="5" id="KW-0560">Oxidoreductase</keyword>
<keyword evidence="13" id="KW-1185">Reference proteome</keyword>
<evidence type="ECO:0000256" key="8">
    <source>
        <dbReference type="SAM" id="SignalP"/>
    </source>
</evidence>
<gene>
    <name evidence="12" type="ORF">JX265_006165</name>
</gene>
<dbReference type="Pfam" id="PF00394">
    <property type="entry name" value="Cu-oxidase"/>
    <property type="match status" value="1"/>
</dbReference>
<organism evidence="12 13">
    <name type="scientific">Neoarthrinium moseri</name>
    <dbReference type="NCBI Taxonomy" id="1658444"/>
    <lineage>
        <taxon>Eukaryota</taxon>
        <taxon>Fungi</taxon>
        <taxon>Dikarya</taxon>
        <taxon>Ascomycota</taxon>
        <taxon>Pezizomycotina</taxon>
        <taxon>Sordariomycetes</taxon>
        <taxon>Xylariomycetidae</taxon>
        <taxon>Amphisphaeriales</taxon>
        <taxon>Apiosporaceae</taxon>
        <taxon>Neoarthrinium</taxon>
    </lineage>
</organism>
<proteinExistence type="inferred from homology"/>
<evidence type="ECO:0000256" key="4">
    <source>
        <dbReference type="ARBA" id="ARBA00022737"/>
    </source>
</evidence>
<protein>
    <recommendedName>
        <fullName evidence="14">Multicopper oxidase</fullName>
    </recommendedName>
</protein>
<evidence type="ECO:0000259" key="9">
    <source>
        <dbReference type="Pfam" id="PF00394"/>
    </source>
</evidence>
<dbReference type="FunFam" id="2.60.40.420:FF:000021">
    <property type="entry name" value="Extracellular dihydrogeodin oxidase/laccase"/>
    <property type="match status" value="1"/>
</dbReference>
<feature type="signal peptide" evidence="8">
    <location>
        <begin position="1"/>
        <end position="20"/>
    </location>
</feature>
<dbReference type="InterPro" id="IPR011707">
    <property type="entry name" value="Cu-oxidase-like_N"/>
</dbReference>
<feature type="domain" description="Plastocyanin-like" evidence="10">
    <location>
        <begin position="431"/>
        <end position="483"/>
    </location>
</feature>
<dbReference type="SUPFAM" id="SSF49503">
    <property type="entry name" value="Cupredoxins"/>
    <property type="match status" value="3"/>
</dbReference>
<evidence type="ECO:0008006" key="14">
    <source>
        <dbReference type="Google" id="ProtNLM"/>
    </source>
</evidence>
<dbReference type="Gene3D" id="2.60.40.420">
    <property type="entry name" value="Cupredoxins - blue copper proteins"/>
    <property type="match status" value="3"/>
</dbReference>
<evidence type="ECO:0000256" key="3">
    <source>
        <dbReference type="ARBA" id="ARBA00022723"/>
    </source>
</evidence>
<dbReference type="Pfam" id="PF07732">
    <property type="entry name" value="Cu-oxidase_3"/>
    <property type="match status" value="1"/>
</dbReference>
<dbReference type="InterPro" id="IPR045087">
    <property type="entry name" value="Cu-oxidase_fam"/>
</dbReference>
<dbReference type="EMBL" id="JAFIMR010000013">
    <property type="protein sequence ID" value="KAI1871125.1"/>
    <property type="molecule type" value="Genomic_DNA"/>
</dbReference>
<evidence type="ECO:0000313" key="12">
    <source>
        <dbReference type="EMBL" id="KAI1871125.1"/>
    </source>
</evidence>
<evidence type="ECO:0000256" key="1">
    <source>
        <dbReference type="ARBA" id="ARBA00005179"/>
    </source>
</evidence>
<keyword evidence="4" id="KW-0677">Repeat</keyword>
<feature type="domain" description="Plastocyanin-like" evidence="10">
    <location>
        <begin position="561"/>
        <end position="615"/>
    </location>
</feature>
<feature type="chain" id="PRO_5040338633" description="Multicopper oxidase" evidence="8">
    <location>
        <begin position="21"/>
        <end position="650"/>
    </location>
</feature>
<dbReference type="InterPro" id="IPR011706">
    <property type="entry name" value="Cu-oxidase_C"/>
</dbReference>
<name>A0A9Q0AQW4_9PEZI</name>
<evidence type="ECO:0000256" key="2">
    <source>
        <dbReference type="ARBA" id="ARBA00010609"/>
    </source>
</evidence>
<evidence type="ECO:0000256" key="5">
    <source>
        <dbReference type="ARBA" id="ARBA00023002"/>
    </source>
</evidence>